<dbReference type="PROSITE" id="PS50217">
    <property type="entry name" value="BZIP"/>
    <property type="match status" value="1"/>
</dbReference>
<dbReference type="SUPFAM" id="SSF57959">
    <property type="entry name" value="Leucine zipper domain"/>
    <property type="match status" value="1"/>
</dbReference>
<keyword evidence="10" id="KW-1185">Reference proteome</keyword>
<dbReference type="InParanoid" id="A0A6J1X3P6"/>
<keyword evidence="4" id="KW-0238">DNA-binding</keyword>
<dbReference type="SMART" id="SM00338">
    <property type="entry name" value="BRLZ"/>
    <property type="match status" value="1"/>
</dbReference>
<dbReference type="GO" id="GO:0000981">
    <property type="term" value="F:DNA-binding transcription factor activity, RNA polymerase II-specific"/>
    <property type="evidence" value="ECO:0007669"/>
    <property type="project" value="TreeGrafter"/>
</dbReference>
<dbReference type="GO" id="GO:0005634">
    <property type="term" value="C:nucleus"/>
    <property type="evidence" value="ECO:0007669"/>
    <property type="project" value="UniProtKB-ARBA"/>
</dbReference>
<organism evidence="10 11">
    <name type="scientific">Galleria mellonella</name>
    <name type="common">Greater wax moth</name>
    <dbReference type="NCBI Taxonomy" id="7137"/>
    <lineage>
        <taxon>Eukaryota</taxon>
        <taxon>Metazoa</taxon>
        <taxon>Ecdysozoa</taxon>
        <taxon>Arthropoda</taxon>
        <taxon>Hexapoda</taxon>
        <taxon>Insecta</taxon>
        <taxon>Pterygota</taxon>
        <taxon>Neoptera</taxon>
        <taxon>Endopterygota</taxon>
        <taxon>Lepidoptera</taxon>
        <taxon>Glossata</taxon>
        <taxon>Ditrysia</taxon>
        <taxon>Pyraloidea</taxon>
        <taxon>Pyralidae</taxon>
        <taxon>Galleriinae</taxon>
        <taxon>Galleria</taxon>
    </lineage>
</organism>
<dbReference type="InterPro" id="IPR004827">
    <property type="entry name" value="bZIP"/>
</dbReference>
<dbReference type="GO" id="GO:0030968">
    <property type="term" value="P:endoplasmic reticulum unfolded protein response"/>
    <property type="evidence" value="ECO:0007669"/>
    <property type="project" value="TreeGrafter"/>
</dbReference>
<dbReference type="GO" id="GO:0016020">
    <property type="term" value="C:membrane"/>
    <property type="evidence" value="ECO:0007669"/>
    <property type="project" value="UniProtKB-SubCell"/>
</dbReference>
<dbReference type="PANTHER" id="PTHR46164">
    <property type="entry name" value="ATF6, ISOFORM C"/>
    <property type="match status" value="1"/>
</dbReference>
<dbReference type="KEGG" id="gmw:113522705"/>
<feature type="coiled-coil region" evidence="7">
    <location>
        <begin position="349"/>
        <end position="383"/>
    </location>
</feature>
<keyword evidence="7" id="KW-0175">Coiled coil</keyword>
<comment type="similarity">
    <text evidence="2">Belongs to the bZIP family. ATF subfamily.</text>
</comment>
<evidence type="ECO:0000256" key="2">
    <source>
        <dbReference type="ARBA" id="ARBA00009050"/>
    </source>
</evidence>
<gene>
    <name evidence="11" type="primary">LOC113522705</name>
</gene>
<evidence type="ECO:0000256" key="5">
    <source>
        <dbReference type="ARBA" id="ARBA00023163"/>
    </source>
</evidence>
<feature type="compositionally biased region" description="Low complexity" evidence="8">
    <location>
        <begin position="80"/>
        <end position="92"/>
    </location>
</feature>
<feature type="domain" description="BZIP" evidence="9">
    <location>
        <begin position="324"/>
        <end position="378"/>
    </location>
</feature>
<keyword evidence="6" id="KW-0539">Nucleus</keyword>
<evidence type="ECO:0000256" key="7">
    <source>
        <dbReference type="SAM" id="Coils"/>
    </source>
</evidence>
<dbReference type="GeneID" id="113522705"/>
<dbReference type="FunCoup" id="A0A6J1X3P6">
    <property type="interactions" value="606"/>
</dbReference>
<keyword evidence="5" id="KW-0804">Transcription</keyword>
<evidence type="ECO:0000313" key="11">
    <source>
        <dbReference type="RefSeq" id="XP_026764288.2"/>
    </source>
</evidence>
<evidence type="ECO:0000256" key="3">
    <source>
        <dbReference type="ARBA" id="ARBA00023015"/>
    </source>
</evidence>
<dbReference type="InterPro" id="IPR051882">
    <property type="entry name" value="ATF_bZIP_TF"/>
</dbReference>
<comment type="subcellular location">
    <subcellularLocation>
        <location evidence="1">Membrane</location>
        <topology evidence="1">Single-pass membrane protein</topology>
    </subcellularLocation>
</comment>
<accession>A0A6J1X3P6</accession>
<evidence type="ECO:0000256" key="6">
    <source>
        <dbReference type="ARBA" id="ARBA00023242"/>
    </source>
</evidence>
<dbReference type="InterPro" id="IPR046347">
    <property type="entry name" value="bZIP_sf"/>
</dbReference>
<reference evidence="11" key="1">
    <citation type="submission" date="2025-08" db="UniProtKB">
        <authorList>
            <consortium name="RefSeq"/>
        </authorList>
    </citation>
    <scope>IDENTIFICATION</scope>
    <source>
        <tissue evidence="11">Whole larvae</tissue>
    </source>
</reference>
<protein>
    <submittedName>
        <fullName evidence="11">Cyclic AMP-dependent transcription factor ATF-6 alpha</fullName>
    </submittedName>
</protein>
<dbReference type="PANTHER" id="PTHR46164:SF3">
    <property type="entry name" value="ATF6, ISOFORM C"/>
    <property type="match status" value="1"/>
</dbReference>
<sequence length="778" mass="87919">MDTDILLDNKDCLYDDFVEELNDYHWSSLLDAADASPSEILADAAPVLVSLTSPAPSIKSSPAESSTSDSGSEDDSKNGSISPSARQSSQSPYDWMSSFDEEPPNHLKLEDVELFLQKTDTPYDRLPKGTILKSSPVERDGPFMAIENGVIKGVKQENDNFDVPLNIPDIKSTSSVPLVNGNNYLQNAYFNVVNENSSNNIVKGNQQVMLLNEQIKLVVDPKEVFGMVKKPNILMKKSSVVIPTEITNGGKIAISPLSQNKLNSPSYQIQVSPPRSNVVISPKPVVIKQEISPTATVQNGLPSLSDTNKLNIDMSKLTEAEIRAVKKQQRMIKNREAASQSRQKKKEYVTALEHQLTLAQQEILRLRMENEQLRDQLEMNNKTRKIPRIDAPILLPKKNIALIFAMVFMISLNWNFLGWNSKPIIGPTSPERSTRHLLWSVDNSNDVSSDNDNILNGTYGTDCQNVTNLNDVSINQTESIRIARELNRWIKGGKTLNWTFNAPRKKREAYMNEKSNDGFLETYKMFHKLNIDGTFVDFTNRNQARNVREKSRLRRLRRIRDIDFPDDSVMDYSRLYHKAIRKSVDAFNMDDLSEWNAFLEALQRRDDTFYVVGVGKGEHLLLPAVSHNTTRPPKMALILPARSGNDSLTKDHVTLMQIECSVVNTSLMKLKSDALPESIRKKSNKEVKSPMNVSLSENKSNNIIRRTTKDSVDASLSSISYNSSNNISNYSINLDKRKNDDNIDSRKDDLFVHYLFSKYEESKNSMKYTKGKLRNTAN</sequence>
<keyword evidence="3" id="KW-0805">Transcription regulation</keyword>
<evidence type="ECO:0000259" key="9">
    <source>
        <dbReference type="PROSITE" id="PS50217"/>
    </source>
</evidence>
<evidence type="ECO:0000256" key="4">
    <source>
        <dbReference type="ARBA" id="ARBA00023125"/>
    </source>
</evidence>
<dbReference type="AlphaFoldDB" id="A0A6J1X3P6"/>
<feature type="region of interest" description="Disordered" evidence="8">
    <location>
        <begin position="53"/>
        <end position="102"/>
    </location>
</feature>
<dbReference type="Proteomes" id="UP001652740">
    <property type="component" value="Unplaced"/>
</dbReference>
<dbReference type="Gene3D" id="1.20.5.170">
    <property type="match status" value="1"/>
</dbReference>
<dbReference type="CDD" id="cd14700">
    <property type="entry name" value="bZIP_ATF6"/>
    <property type="match status" value="1"/>
</dbReference>
<name>A0A6J1X3P6_GALME</name>
<evidence type="ECO:0000256" key="1">
    <source>
        <dbReference type="ARBA" id="ARBA00004167"/>
    </source>
</evidence>
<evidence type="ECO:0000256" key="8">
    <source>
        <dbReference type="SAM" id="MobiDB-lite"/>
    </source>
</evidence>
<dbReference type="RefSeq" id="XP_026764288.2">
    <property type="nucleotide sequence ID" value="XM_026908487.3"/>
</dbReference>
<dbReference type="PROSITE" id="PS00036">
    <property type="entry name" value="BZIP_BASIC"/>
    <property type="match status" value="1"/>
</dbReference>
<dbReference type="Pfam" id="PF00170">
    <property type="entry name" value="bZIP_1"/>
    <property type="match status" value="1"/>
</dbReference>
<proteinExistence type="inferred from homology"/>
<evidence type="ECO:0000313" key="10">
    <source>
        <dbReference type="Proteomes" id="UP001652740"/>
    </source>
</evidence>
<feature type="compositionally biased region" description="Low complexity" evidence="8">
    <location>
        <begin position="60"/>
        <end position="70"/>
    </location>
</feature>
<dbReference type="GO" id="GO:0000978">
    <property type="term" value="F:RNA polymerase II cis-regulatory region sequence-specific DNA binding"/>
    <property type="evidence" value="ECO:0007669"/>
    <property type="project" value="TreeGrafter"/>
</dbReference>